<feature type="region of interest" description="Disordered" evidence="1">
    <location>
        <begin position="1"/>
        <end position="39"/>
    </location>
</feature>
<evidence type="ECO:0000256" key="1">
    <source>
        <dbReference type="SAM" id="MobiDB-lite"/>
    </source>
</evidence>
<organism evidence="2 3">
    <name type="scientific">Vermiconidia calcicola</name>
    <dbReference type="NCBI Taxonomy" id="1690605"/>
    <lineage>
        <taxon>Eukaryota</taxon>
        <taxon>Fungi</taxon>
        <taxon>Dikarya</taxon>
        <taxon>Ascomycota</taxon>
        <taxon>Pezizomycotina</taxon>
        <taxon>Dothideomycetes</taxon>
        <taxon>Dothideomycetidae</taxon>
        <taxon>Mycosphaerellales</taxon>
        <taxon>Extremaceae</taxon>
        <taxon>Vermiconidia</taxon>
    </lineage>
</organism>
<dbReference type="EMBL" id="JAXLQG010000015">
    <property type="protein sequence ID" value="KAK5532414.1"/>
    <property type="molecule type" value="Genomic_DNA"/>
</dbReference>
<dbReference type="Proteomes" id="UP001345827">
    <property type="component" value="Unassembled WGS sequence"/>
</dbReference>
<evidence type="ECO:0000313" key="3">
    <source>
        <dbReference type="Proteomes" id="UP001345827"/>
    </source>
</evidence>
<feature type="compositionally biased region" description="Pro residues" evidence="1">
    <location>
        <begin position="22"/>
        <end position="34"/>
    </location>
</feature>
<comment type="caution">
    <text evidence="2">The sequence shown here is derived from an EMBL/GenBank/DDBJ whole genome shotgun (WGS) entry which is preliminary data.</text>
</comment>
<feature type="compositionally biased region" description="Basic residues" evidence="1">
    <location>
        <begin position="1"/>
        <end position="10"/>
    </location>
</feature>
<gene>
    <name evidence="2" type="ORF">LTR25_007947</name>
</gene>
<protein>
    <submittedName>
        <fullName evidence="2">Uncharacterized protein</fullName>
    </submittedName>
</protein>
<evidence type="ECO:0000313" key="2">
    <source>
        <dbReference type="EMBL" id="KAK5532414.1"/>
    </source>
</evidence>
<dbReference type="AlphaFoldDB" id="A0AAV9PZ42"/>
<sequence>MSSRKRKRKVTSPILPSRRSPRPSPSQPSQPPQPALLAFHPRSILAPVYQTQELRGAGLEYGFDPPPIAASSNATANSYLAVQAEYARNASNEGSRSNETQIADTQSRVAGLEYGFDPPPTATSSNATANSYLAVQAEYAKNASNEGSRSNETQIADTQSHAGYMPGTTHTEASAQPASTVLSTQVVRALTCAHGFNKPLIILHTPTWPPILE</sequence>
<reference evidence="2 3" key="1">
    <citation type="submission" date="2023-06" db="EMBL/GenBank/DDBJ databases">
        <title>Black Yeasts Isolated from many extreme environments.</title>
        <authorList>
            <person name="Coleine C."/>
            <person name="Stajich J.E."/>
            <person name="Selbmann L."/>
        </authorList>
    </citation>
    <scope>NUCLEOTIDE SEQUENCE [LARGE SCALE GENOMIC DNA]</scope>
    <source>
        <strain evidence="2 3">CCFEE 5887</strain>
    </source>
</reference>
<accession>A0AAV9PZ42</accession>
<name>A0AAV9PZ42_9PEZI</name>
<proteinExistence type="predicted"/>
<keyword evidence="3" id="KW-1185">Reference proteome</keyword>